<evidence type="ECO:0000256" key="5">
    <source>
        <dbReference type="SAM" id="Phobius"/>
    </source>
</evidence>
<accession>A0ABW2YVB1</accession>
<gene>
    <name evidence="7" type="ORF">ACFQZS_03700</name>
</gene>
<evidence type="ECO:0000313" key="8">
    <source>
        <dbReference type="Proteomes" id="UP001596958"/>
    </source>
</evidence>
<feature type="domain" description="Methylamine utilisation protein MauE" evidence="6">
    <location>
        <begin position="5"/>
        <end position="132"/>
    </location>
</feature>
<dbReference type="EMBL" id="JBHTHU010000001">
    <property type="protein sequence ID" value="MFD0749232.1"/>
    <property type="molecule type" value="Genomic_DNA"/>
</dbReference>
<evidence type="ECO:0000256" key="2">
    <source>
        <dbReference type="ARBA" id="ARBA00022692"/>
    </source>
</evidence>
<dbReference type="RefSeq" id="WP_377097411.1">
    <property type="nucleotide sequence ID" value="NZ_JBHTHU010000001.1"/>
</dbReference>
<evidence type="ECO:0000256" key="4">
    <source>
        <dbReference type="ARBA" id="ARBA00023136"/>
    </source>
</evidence>
<name>A0ABW2YVB1_9SPHI</name>
<keyword evidence="3 5" id="KW-1133">Transmembrane helix</keyword>
<keyword evidence="2 5" id="KW-0812">Transmembrane</keyword>
<dbReference type="Proteomes" id="UP001596958">
    <property type="component" value="Unassembled WGS sequence"/>
</dbReference>
<comment type="caution">
    <text evidence="7">The sequence shown here is derived from an EMBL/GenBank/DDBJ whole genome shotgun (WGS) entry which is preliminary data.</text>
</comment>
<dbReference type="InterPro" id="IPR009908">
    <property type="entry name" value="Methylamine_util_MauE"/>
</dbReference>
<sequence length="140" mass="15313">MKKDNLIALCIALIVLLFTYTGVGKLLDYDQFVFQMRLAPLPLMITIAPVLGIAVPAVELLIAAGLLTGRYRTRALYTTIILLSSFEIYIAGMLLTGRHLPCTCGGIISKMGWGQHLLFNLLFIGIAIAAIIMIKNFSRG</sequence>
<keyword evidence="8" id="KW-1185">Reference proteome</keyword>
<evidence type="ECO:0000256" key="1">
    <source>
        <dbReference type="ARBA" id="ARBA00004141"/>
    </source>
</evidence>
<feature type="transmembrane region" description="Helical" evidence="5">
    <location>
        <begin position="117"/>
        <end position="134"/>
    </location>
</feature>
<evidence type="ECO:0000313" key="7">
    <source>
        <dbReference type="EMBL" id="MFD0749232.1"/>
    </source>
</evidence>
<keyword evidence="4 5" id="KW-0472">Membrane</keyword>
<evidence type="ECO:0000256" key="3">
    <source>
        <dbReference type="ARBA" id="ARBA00022989"/>
    </source>
</evidence>
<feature type="transmembrane region" description="Helical" evidence="5">
    <location>
        <begin position="75"/>
        <end position="97"/>
    </location>
</feature>
<organism evidence="7 8">
    <name type="scientific">Mucilaginibacter calamicampi</name>
    <dbReference type="NCBI Taxonomy" id="1302352"/>
    <lineage>
        <taxon>Bacteria</taxon>
        <taxon>Pseudomonadati</taxon>
        <taxon>Bacteroidota</taxon>
        <taxon>Sphingobacteriia</taxon>
        <taxon>Sphingobacteriales</taxon>
        <taxon>Sphingobacteriaceae</taxon>
        <taxon>Mucilaginibacter</taxon>
    </lineage>
</organism>
<protein>
    <submittedName>
        <fullName evidence="7">MauE/DoxX family redox-associated membrane protein</fullName>
    </submittedName>
</protein>
<feature type="transmembrane region" description="Helical" evidence="5">
    <location>
        <begin position="45"/>
        <end position="68"/>
    </location>
</feature>
<dbReference type="Pfam" id="PF07291">
    <property type="entry name" value="MauE"/>
    <property type="match status" value="1"/>
</dbReference>
<evidence type="ECO:0000259" key="6">
    <source>
        <dbReference type="Pfam" id="PF07291"/>
    </source>
</evidence>
<reference evidence="8" key="1">
    <citation type="journal article" date="2019" name="Int. J. Syst. Evol. Microbiol.">
        <title>The Global Catalogue of Microorganisms (GCM) 10K type strain sequencing project: providing services to taxonomists for standard genome sequencing and annotation.</title>
        <authorList>
            <consortium name="The Broad Institute Genomics Platform"/>
            <consortium name="The Broad Institute Genome Sequencing Center for Infectious Disease"/>
            <person name="Wu L."/>
            <person name="Ma J."/>
        </authorList>
    </citation>
    <scope>NUCLEOTIDE SEQUENCE [LARGE SCALE GENOMIC DNA]</scope>
    <source>
        <strain evidence="8">CCUG 63418</strain>
    </source>
</reference>
<proteinExistence type="predicted"/>
<comment type="subcellular location">
    <subcellularLocation>
        <location evidence="1">Membrane</location>
        <topology evidence="1">Multi-pass membrane protein</topology>
    </subcellularLocation>
</comment>